<accession>A0ACC0I8T2</accession>
<sequence>MFVCAISNQPWNSTLPTLVLLPICKTQIDVNQIHARLITTGFIRNTSLSTKLILTFCSSPHAPLIQFARYLFFSHHSRPIRSTQFDPFLWNAVIKSFSHGDDPKEAVVVLSLMLENGVCVDKFSFSLVLKACSRMGLIKEGLQIHGLMKKFEIGSDVFLQNCLICLYLRCGCLEFARQVFDRMPKRDSITFNSMIDGYVKCGMVNLARELFDFMPGEMKNLISWNSMISGYEQSEDGFKVAWEMFEQMRERDLISWNLMIHGCVKCGKLEIARALFNEMPKRDVVSWATMIDGYAKLGRIDIARALFDKMHERDVISCNAMMAGYVQNGYCKEALKLFRDMQSGGNLSPDETTLSMALSAVGQLGNIDEGVAIHCHIKKKGFVLGGKLGVALIDMYSKCGNIENAMWIFEDVEHKSVDHWNAMIGGLAIHGSSELAFNCSWRWKGFL</sequence>
<organism evidence="1 2">
    <name type="scientific">Camellia lanceoleosa</name>
    <dbReference type="NCBI Taxonomy" id="1840588"/>
    <lineage>
        <taxon>Eukaryota</taxon>
        <taxon>Viridiplantae</taxon>
        <taxon>Streptophyta</taxon>
        <taxon>Embryophyta</taxon>
        <taxon>Tracheophyta</taxon>
        <taxon>Spermatophyta</taxon>
        <taxon>Magnoliopsida</taxon>
        <taxon>eudicotyledons</taxon>
        <taxon>Gunneridae</taxon>
        <taxon>Pentapetalae</taxon>
        <taxon>asterids</taxon>
        <taxon>Ericales</taxon>
        <taxon>Theaceae</taxon>
        <taxon>Camellia</taxon>
    </lineage>
</organism>
<comment type="caution">
    <text evidence="1">The sequence shown here is derived from an EMBL/GenBank/DDBJ whole genome shotgun (WGS) entry which is preliminary data.</text>
</comment>
<proteinExistence type="predicted"/>
<evidence type="ECO:0000313" key="2">
    <source>
        <dbReference type="Proteomes" id="UP001060215"/>
    </source>
</evidence>
<gene>
    <name evidence="1" type="ORF">LOK49_LG03G02488</name>
</gene>
<reference evidence="1 2" key="1">
    <citation type="journal article" date="2022" name="Plant J.">
        <title>Chromosome-level genome of Camellia lanceoleosa provides a valuable resource for understanding genome evolution and self-incompatibility.</title>
        <authorList>
            <person name="Gong W."/>
            <person name="Xiao S."/>
            <person name="Wang L."/>
            <person name="Liao Z."/>
            <person name="Chang Y."/>
            <person name="Mo W."/>
            <person name="Hu G."/>
            <person name="Li W."/>
            <person name="Zhao G."/>
            <person name="Zhu H."/>
            <person name="Hu X."/>
            <person name="Ji K."/>
            <person name="Xiang X."/>
            <person name="Song Q."/>
            <person name="Yuan D."/>
            <person name="Jin S."/>
            <person name="Zhang L."/>
        </authorList>
    </citation>
    <scope>NUCLEOTIDE SEQUENCE [LARGE SCALE GENOMIC DNA]</scope>
    <source>
        <strain evidence="1">SQ_2022a</strain>
    </source>
</reference>
<protein>
    <submittedName>
        <fullName evidence="1">Pentatricopeptide repeat-containing protein</fullName>
    </submittedName>
</protein>
<dbReference type="Proteomes" id="UP001060215">
    <property type="component" value="Chromosome 6"/>
</dbReference>
<evidence type="ECO:0000313" key="1">
    <source>
        <dbReference type="EMBL" id="KAI8021403.1"/>
    </source>
</evidence>
<keyword evidence="2" id="KW-1185">Reference proteome</keyword>
<name>A0ACC0I8T2_9ERIC</name>
<dbReference type="EMBL" id="CM045763">
    <property type="protein sequence ID" value="KAI8021403.1"/>
    <property type="molecule type" value="Genomic_DNA"/>
</dbReference>